<dbReference type="Gene3D" id="3.40.140.10">
    <property type="entry name" value="Cytidine Deaminase, domain 2"/>
    <property type="match status" value="1"/>
</dbReference>
<reference evidence="2 3" key="1">
    <citation type="submission" date="2020-07" db="EMBL/GenBank/DDBJ databases">
        <title>isolation of Luteimonas sp. SJ-16.</title>
        <authorList>
            <person name="Huang X.-X."/>
            <person name="Xu L."/>
            <person name="Sun J.-Q."/>
        </authorList>
    </citation>
    <scope>NUCLEOTIDE SEQUENCE [LARGE SCALE GENOMIC DNA]</scope>
    <source>
        <strain evidence="2 3">SJ-16</strain>
    </source>
</reference>
<comment type="caution">
    <text evidence="2">The sequence shown here is derived from an EMBL/GenBank/DDBJ whole genome shotgun (WGS) entry which is preliminary data.</text>
</comment>
<dbReference type="PANTHER" id="PTHR11079:SF162">
    <property type="entry name" value="RIBOFLAVIN BIOSYNTHESIS PROTEIN PYRD, CHLOROPLASTIC"/>
    <property type="match status" value="1"/>
</dbReference>
<dbReference type="CDD" id="cd01285">
    <property type="entry name" value="nucleoside_deaminase"/>
    <property type="match status" value="1"/>
</dbReference>
<keyword evidence="3" id="KW-1185">Reference proteome</keyword>
<dbReference type="AlphaFoldDB" id="A0A7Z0QN09"/>
<organism evidence="2 3">
    <name type="scientific">Luteimonas deserti</name>
    <dbReference type="NCBI Taxonomy" id="2752306"/>
    <lineage>
        <taxon>Bacteria</taxon>
        <taxon>Pseudomonadati</taxon>
        <taxon>Pseudomonadota</taxon>
        <taxon>Gammaproteobacteria</taxon>
        <taxon>Lysobacterales</taxon>
        <taxon>Lysobacteraceae</taxon>
        <taxon>Luteimonas</taxon>
    </lineage>
</organism>
<evidence type="ECO:0000313" key="3">
    <source>
        <dbReference type="Proteomes" id="UP000589896"/>
    </source>
</evidence>
<dbReference type="Proteomes" id="UP000589896">
    <property type="component" value="Unassembled WGS sequence"/>
</dbReference>
<dbReference type="RefSeq" id="WP_180543410.1">
    <property type="nucleotide sequence ID" value="NZ_JACCJZ010000005.1"/>
</dbReference>
<dbReference type="SUPFAM" id="SSF53927">
    <property type="entry name" value="Cytidine deaminase-like"/>
    <property type="match status" value="1"/>
</dbReference>
<evidence type="ECO:0000259" key="1">
    <source>
        <dbReference type="PROSITE" id="PS51747"/>
    </source>
</evidence>
<dbReference type="Pfam" id="PF00383">
    <property type="entry name" value="dCMP_cyt_deam_1"/>
    <property type="match status" value="1"/>
</dbReference>
<sequence length="186" mass="20035">MLHAQVHLTLPAWVHQHVDAARVYPGDAAKVALAIELSRLNIEAQSGGPFGAAVFDGGDRIVSVGVNRVMSHSCSVAHAETMAYMLAQQRLQTPRLNERIGPVTLATSSQPCCMCYGATVWAGIDRLLIGARSEDVEALTPFDEGPLPADWIGALNARGIEVIRDLLRDDARAVLRTYGETDGAKY</sequence>
<protein>
    <submittedName>
        <fullName evidence="2">Nucleoside deaminase</fullName>
    </submittedName>
</protein>
<evidence type="ECO:0000313" key="2">
    <source>
        <dbReference type="EMBL" id="NYZ61647.1"/>
    </source>
</evidence>
<dbReference type="InterPro" id="IPR016193">
    <property type="entry name" value="Cytidine_deaminase-like"/>
</dbReference>
<dbReference type="PROSITE" id="PS51747">
    <property type="entry name" value="CYT_DCMP_DEAMINASES_2"/>
    <property type="match status" value="1"/>
</dbReference>
<dbReference type="GO" id="GO:0003824">
    <property type="term" value="F:catalytic activity"/>
    <property type="evidence" value="ECO:0007669"/>
    <property type="project" value="InterPro"/>
</dbReference>
<feature type="domain" description="CMP/dCMP-type deaminase" evidence="1">
    <location>
        <begin position="25"/>
        <end position="142"/>
    </location>
</feature>
<dbReference type="EMBL" id="JACCJZ010000005">
    <property type="protein sequence ID" value="NYZ61647.1"/>
    <property type="molecule type" value="Genomic_DNA"/>
</dbReference>
<gene>
    <name evidence="2" type="ORF">H0E82_02540</name>
</gene>
<accession>A0A7Z0QN09</accession>
<dbReference type="PANTHER" id="PTHR11079">
    <property type="entry name" value="CYTOSINE DEAMINASE FAMILY MEMBER"/>
    <property type="match status" value="1"/>
</dbReference>
<dbReference type="FunFam" id="3.40.140.10:FF:000051">
    <property type="entry name" value="Nucleoside deaminase"/>
    <property type="match status" value="1"/>
</dbReference>
<dbReference type="InterPro" id="IPR002125">
    <property type="entry name" value="CMP_dCMP_dom"/>
</dbReference>
<proteinExistence type="predicted"/>
<name>A0A7Z0QN09_9GAMM</name>